<organism evidence="3 4">
    <name type="scientific">Steroidobacter flavus</name>
    <dbReference type="NCBI Taxonomy" id="1842136"/>
    <lineage>
        <taxon>Bacteria</taxon>
        <taxon>Pseudomonadati</taxon>
        <taxon>Pseudomonadota</taxon>
        <taxon>Gammaproteobacteria</taxon>
        <taxon>Steroidobacterales</taxon>
        <taxon>Steroidobacteraceae</taxon>
        <taxon>Steroidobacter</taxon>
    </lineage>
</organism>
<feature type="chain" id="PRO_5045652763" evidence="1">
    <location>
        <begin position="22"/>
        <end position="544"/>
    </location>
</feature>
<evidence type="ECO:0000259" key="2">
    <source>
        <dbReference type="Pfam" id="PF00144"/>
    </source>
</evidence>
<dbReference type="GO" id="GO:0016787">
    <property type="term" value="F:hydrolase activity"/>
    <property type="evidence" value="ECO:0007669"/>
    <property type="project" value="UniProtKB-KW"/>
</dbReference>
<dbReference type="Pfam" id="PF00144">
    <property type="entry name" value="Beta-lactamase"/>
    <property type="match status" value="1"/>
</dbReference>
<dbReference type="InterPro" id="IPR050491">
    <property type="entry name" value="AmpC-like"/>
</dbReference>
<accession>A0ABV8T667</accession>
<keyword evidence="1" id="KW-0732">Signal</keyword>
<comment type="caution">
    <text evidence="3">The sequence shown here is derived from an EMBL/GenBank/DDBJ whole genome shotgun (WGS) entry which is preliminary data.</text>
</comment>
<dbReference type="PANTHER" id="PTHR46825:SF9">
    <property type="entry name" value="BETA-LACTAMASE-RELATED DOMAIN-CONTAINING PROTEIN"/>
    <property type="match status" value="1"/>
</dbReference>
<gene>
    <name evidence="3" type="ORF">ACFPN2_32720</name>
</gene>
<keyword evidence="3" id="KW-0378">Hydrolase</keyword>
<dbReference type="InterPro" id="IPR012338">
    <property type="entry name" value="Beta-lactam/transpept-like"/>
</dbReference>
<proteinExistence type="predicted"/>
<evidence type="ECO:0000313" key="4">
    <source>
        <dbReference type="Proteomes" id="UP001595904"/>
    </source>
</evidence>
<feature type="domain" description="Beta-lactamase-related" evidence="2">
    <location>
        <begin position="36"/>
        <end position="334"/>
    </location>
</feature>
<reference evidence="4" key="1">
    <citation type="journal article" date="2019" name="Int. J. Syst. Evol. Microbiol.">
        <title>The Global Catalogue of Microorganisms (GCM) 10K type strain sequencing project: providing services to taxonomists for standard genome sequencing and annotation.</title>
        <authorList>
            <consortium name="The Broad Institute Genomics Platform"/>
            <consortium name="The Broad Institute Genome Sequencing Center for Infectious Disease"/>
            <person name="Wu L."/>
            <person name="Ma J."/>
        </authorList>
    </citation>
    <scope>NUCLEOTIDE SEQUENCE [LARGE SCALE GENOMIC DNA]</scope>
    <source>
        <strain evidence="4">CGMCC 1.10759</strain>
    </source>
</reference>
<protein>
    <submittedName>
        <fullName evidence="3">Serine hydrolase domain-containing protein</fullName>
        <ecNumber evidence="3">3.-.-.-</ecNumber>
    </submittedName>
</protein>
<dbReference type="RefSeq" id="WP_380604607.1">
    <property type="nucleotide sequence ID" value="NZ_JBHSDU010000015.1"/>
</dbReference>
<dbReference type="EC" id="3.-.-.-" evidence="3"/>
<evidence type="ECO:0000256" key="1">
    <source>
        <dbReference type="SAM" id="SignalP"/>
    </source>
</evidence>
<evidence type="ECO:0000313" key="3">
    <source>
        <dbReference type="EMBL" id="MFC4313884.1"/>
    </source>
</evidence>
<feature type="signal peptide" evidence="1">
    <location>
        <begin position="1"/>
        <end position="21"/>
    </location>
</feature>
<sequence length="544" mass="59623">MSATRWMAAALIAAWIPLASATTDERIKPALEEIQKLVAASGDGPGIAIGVSDRERLLGVVVHGYADLKTAKPVTPDTKFAIGSISKSFTAVVLLQMADAKKFDPAAPISKYLPQFRVNTTYPAITGHSVLNHTSGLPNYLPHLSSMRYALYALHDFQPTYAPGDHFEYSNTGYQILGYVAERIDGDSFPSILERRILEPLGMHATEPQMDDTVRQSLAISYERWPYDGSYVESNWFPYTASDGGIASNTEDFGAYVRFILNRGVGPKGRILSPAAFEAFITPALDNYAYGVNVSRAAGKTVVGHGGSIYGFNSYFEAHIDEGFGLTFLSNTRLDSELVGRVIGIASKALGGNGQPATYRKFTNPPAQDWNDTSRYEGTYLRQDGVRAVFSKGQDGRLLMRSSDGKQVELRRMGRNIYGGRATGAYLFFGDSEVSHGADWYTKEGAAVPESVTTPAEYRAYVGRYQNHNNEGPDVRVFVRRGRLMVTSATSTSFTSELVAVSPGVFRLETPSHSPERYQFDTLDDGVTLRLQVTGVPLYRVDLP</sequence>
<dbReference type="EMBL" id="JBHSDU010000015">
    <property type="protein sequence ID" value="MFC4313884.1"/>
    <property type="molecule type" value="Genomic_DNA"/>
</dbReference>
<dbReference type="PANTHER" id="PTHR46825">
    <property type="entry name" value="D-ALANYL-D-ALANINE-CARBOXYPEPTIDASE/ENDOPEPTIDASE AMPH"/>
    <property type="match status" value="1"/>
</dbReference>
<dbReference type="Gene3D" id="3.40.710.10">
    <property type="entry name" value="DD-peptidase/beta-lactamase superfamily"/>
    <property type="match status" value="1"/>
</dbReference>
<dbReference type="SUPFAM" id="SSF56601">
    <property type="entry name" value="beta-lactamase/transpeptidase-like"/>
    <property type="match status" value="1"/>
</dbReference>
<keyword evidence="4" id="KW-1185">Reference proteome</keyword>
<dbReference type="Proteomes" id="UP001595904">
    <property type="component" value="Unassembled WGS sequence"/>
</dbReference>
<name>A0ABV8T667_9GAMM</name>
<dbReference type="InterPro" id="IPR001466">
    <property type="entry name" value="Beta-lactam-related"/>
</dbReference>